<evidence type="ECO:0000256" key="6">
    <source>
        <dbReference type="ARBA" id="ARBA00023242"/>
    </source>
</evidence>
<name>A0AAV5RC01_PICKL</name>
<feature type="compositionally biased region" description="Polar residues" evidence="8">
    <location>
        <begin position="184"/>
        <end position="194"/>
    </location>
</feature>
<dbReference type="InterPro" id="IPR036600">
    <property type="entry name" value="PAH_sf"/>
</dbReference>
<comment type="caution">
    <text evidence="10">The sequence shown here is derived from an EMBL/GenBank/DDBJ whole genome shotgun (WGS) entry which is preliminary data.</text>
</comment>
<dbReference type="InterPro" id="IPR039774">
    <property type="entry name" value="Sin3-like"/>
</dbReference>
<dbReference type="Pfam" id="PF08295">
    <property type="entry name" value="Sin3_corepress"/>
    <property type="match status" value="1"/>
</dbReference>
<dbReference type="InterPro" id="IPR003822">
    <property type="entry name" value="PAH"/>
</dbReference>
<dbReference type="InterPro" id="IPR031693">
    <property type="entry name" value="Sin3_C"/>
</dbReference>
<dbReference type="SMART" id="SM00761">
    <property type="entry name" value="HDAC_interact"/>
    <property type="match status" value="1"/>
</dbReference>
<feature type="compositionally biased region" description="Low complexity" evidence="8">
    <location>
        <begin position="21"/>
        <end position="31"/>
    </location>
</feature>
<feature type="compositionally biased region" description="Polar residues" evidence="8">
    <location>
        <begin position="212"/>
        <end position="256"/>
    </location>
</feature>
<dbReference type="Proteomes" id="UP001378960">
    <property type="component" value="Unassembled WGS sequence"/>
</dbReference>
<gene>
    <name evidence="10" type="ORF">DAPK24_047440</name>
</gene>
<dbReference type="PANTHER" id="PTHR12346">
    <property type="entry name" value="SIN3B-RELATED"/>
    <property type="match status" value="1"/>
</dbReference>
<feature type="region of interest" description="Disordered" evidence="8">
    <location>
        <begin position="575"/>
        <end position="612"/>
    </location>
</feature>
<evidence type="ECO:0000256" key="5">
    <source>
        <dbReference type="ARBA" id="ARBA00023163"/>
    </source>
</evidence>
<keyword evidence="5" id="KW-0804">Transcription</keyword>
<dbReference type="GO" id="GO:0010628">
    <property type="term" value="P:positive regulation of gene expression"/>
    <property type="evidence" value="ECO:0007669"/>
    <property type="project" value="UniProtKB-ARBA"/>
</dbReference>
<keyword evidence="11" id="KW-1185">Reference proteome</keyword>
<feature type="region of interest" description="Disordered" evidence="8">
    <location>
        <begin position="1481"/>
        <end position="1550"/>
    </location>
</feature>
<proteinExistence type="predicted"/>
<evidence type="ECO:0000313" key="10">
    <source>
        <dbReference type="EMBL" id="GMM48146.1"/>
    </source>
</evidence>
<feature type="region of interest" description="Disordered" evidence="8">
    <location>
        <begin position="1"/>
        <end position="32"/>
    </location>
</feature>
<feature type="compositionally biased region" description="Basic and acidic residues" evidence="8">
    <location>
        <begin position="1490"/>
        <end position="1541"/>
    </location>
</feature>
<evidence type="ECO:0000256" key="4">
    <source>
        <dbReference type="ARBA" id="ARBA00023015"/>
    </source>
</evidence>
<dbReference type="GO" id="GO:0000122">
    <property type="term" value="P:negative regulation of transcription by RNA polymerase II"/>
    <property type="evidence" value="ECO:0007669"/>
    <property type="project" value="TreeGrafter"/>
</dbReference>
<feature type="compositionally biased region" description="Polar residues" evidence="8">
    <location>
        <begin position="143"/>
        <end position="176"/>
    </location>
</feature>
<keyword evidence="2" id="KW-0678">Repressor</keyword>
<feature type="compositionally biased region" description="Low complexity" evidence="8">
    <location>
        <begin position="401"/>
        <end position="429"/>
    </location>
</feature>
<dbReference type="Pfam" id="PF16879">
    <property type="entry name" value="Sin3a_C"/>
    <property type="match status" value="1"/>
</dbReference>
<accession>A0AAV5RC01</accession>
<feature type="region of interest" description="Disordered" evidence="8">
    <location>
        <begin position="1087"/>
        <end position="1125"/>
    </location>
</feature>
<keyword evidence="3" id="KW-0677">Repeat</keyword>
<dbReference type="GO" id="GO:0033698">
    <property type="term" value="C:Rpd3L complex"/>
    <property type="evidence" value="ECO:0007669"/>
    <property type="project" value="UniProtKB-ARBA"/>
</dbReference>
<reference evidence="10 11" key="1">
    <citation type="journal article" date="2023" name="Elife">
        <title>Identification of key yeast species and microbe-microbe interactions impacting larval growth of Drosophila in the wild.</title>
        <authorList>
            <person name="Mure A."/>
            <person name="Sugiura Y."/>
            <person name="Maeda R."/>
            <person name="Honda K."/>
            <person name="Sakurai N."/>
            <person name="Takahashi Y."/>
            <person name="Watada M."/>
            <person name="Katoh T."/>
            <person name="Gotoh A."/>
            <person name="Gotoh Y."/>
            <person name="Taniguchi I."/>
            <person name="Nakamura K."/>
            <person name="Hayashi T."/>
            <person name="Katayama T."/>
            <person name="Uemura T."/>
            <person name="Hattori Y."/>
        </authorList>
    </citation>
    <scope>NUCLEOTIDE SEQUENCE [LARGE SCALE GENOMIC DNA]</scope>
    <source>
        <strain evidence="10 11">PK-24</strain>
    </source>
</reference>
<dbReference type="FunFam" id="1.20.1160.11:FF:000003">
    <property type="entry name" value="Paired amphipathic helix SIN3-like protein"/>
    <property type="match status" value="1"/>
</dbReference>
<dbReference type="FunFam" id="1.20.1160.11:FF:000002">
    <property type="entry name" value="Paired amphipathic helix protein SIN3"/>
    <property type="match status" value="1"/>
</dbReference>
<sequence>MSAWNQNNTQEKSENPISADSNSTNQQNSTNFDRSVSVANSVPDSSIMSAPITTSLTNTLTSSTAANFNDNEKMVASTTINGSNESINGLVKTESQDTVVKPLSASSTPAVETTYNSTPSIQQQQQQQPHHHPTVLPPPPPSSINNGQHHNYQFPALSNLNTLPRYNFQPSNNNVKHTPLPSFDSISKSTNQENIKLPPADRLLNSPPKTIAETSTNNVASPQMSQNGTSESVADNNNSAPVSEKPSGSESTEFNSSYKPLNVKDALYYLDQVKLQFRDQTDVYNNFLDIMKDFKSQNIDTPGVIERVSSLFKGHPKLIDGFNTFLPQGFSIKCSPSDFNTIIVTTPMGTSIRRDSATLESATENTRADSQDLNSAESNKNQSSAEYPQQQRLPPVSSFAQQQSSVQNNSQSHVQVQNQEQQTETKQSTPAEFDQAINYVNKIKQRYATQPDIYKLFLENLQMYQKGLKPINEVYREISILFKEAPDLLEDFKLFMPENTVVKDLKQSEYAYPQYYNQNVQLPPVGSFQSNATHFANGQADGQQQSMMVNQQQYSLPPPQQIAVDDPHMNQYAYQQQQQQLQQVQPQYQQQYQADDHSFGKDKKKKGSVASVSQIQTYQKQGQLQPQDEFPVSNLRGSISEKPSLISGVLEPVYPKTLDTDLTNEIAFFDKVKKSIGNKQTYNEFLKLLKLYSSDVVDKETLYQKSRSLIGEFPELFEWFKNFIGWEESPLRIEDIAIKKQQIDLLMCKAAGPSYRQLPKSQTKMPCSGRDDLCWSIFNDEWVGHPVWASEESGFIAHRKNQYEEMLFRIEDERHEYDYYMEANLRTIQTLETIANRIATMTPEEKAEFKLPVGLGHTSSTIYVKVIRKIYDKDRGWEVIDALHENPVVAVPIVLKRLKQKDEEWKRVHREWNKVWREAEQKLMIKSLDHLGLSFKNIDKKLLTNKQLVSEISTIKQEQVNKKLHPLMTRPKSELITKYEDFTIFMDILKLINTNMKHNQLYSQNDKERMESFMRSFMIKFFFMDPTFIENELKDRGIASIEEIENALENNDHEETSNKVNFPTLSQTKKRPRDYDLLKDVLRRNKRKKNDLQNQAATQSEALADNNTSNSHAEGDDEPISEELQKAQSSWISNDIIDSKTGEVRDEYNMFANTQIYVFYRHLDTLYKRLLEVKKLSPEANKEIKSRKETKFAQDLGLIDHHLEEVGLAIKGDDSYAEALNLCDKLIDGKIEQNTFEEALRNGFRNKAFKIFTIDRVIQSLMKHCHTIVSDSKCSEILMLMEKDHNQTTTTAKDQILYRVQVRSFMNQDENMFKITYNKATKSTVITFLALDDLTIKDESDTAESKWKYYLTSYSMAHPTEGLDSSKIRLPFLKVQLENEESDQNEIEGIVDSKLSVKIDMDTYRMRFEPESYDLFIRNSLYTKPPTSEKNKSIRINKLNDVINGDYGIAGDLKDGLLERANEKLSILKEKGPEEYLAFSLNPELEETKDDPKDGKDDVMEDETKEKDNETITKDDKSEEFVATKNEKNKDEDQKESEPVKVNEGNTITKEAIPADVTIMEGDSTIQQDETVERVDV</sequence>
<dbReference type="Gene3D" id="1.20.1160.11">
    <property type="entry name" value="Paired amphipathic helix"/>
    <property type="match status" value="3"/>
</dbReference>
<dbReference type="EMBL" id="BTGB01000009">
    <property type="protein sequence ID" value="GMM48146.1"/>
    <property type="molecule type" value="Genomic_DNA"/>
</dbReference>
<evidence type="ECO:0000313" key="11">
    <source>
        <dbReference type="Proteomes" id="UP001378960"/>
    </source>
</evidence>
<dbReference type="SUPFAM" id="SSF47762">
    <property type="entry name" value="PAH2 domain"/>
    <property type="match status" value="3"/>
</dbReference>
<comment type="subcellular location">
    <subcellularLocation>
        <location evidence="1 7">Nucleus</location>
    </subcellularLocation>
</comment>
<feature type="domain" description="Histone deacetylase interacting" evidence="9">
    <location>
        <begin position="747"/>
        <end position="848"/>
    </location>
</feature>
<dbReference type="InterPro" id="IPR013194">
    <property type="entry name" value="HDAC_interact_dom"/>
</dbReference>
<dbReference type="Pfam" id="PF02671">
    <property type="entry name" value="PAH"/>
    <property type="match status" value="3"/>
</dbReference>
<protein>
    <submittedName>
        <fullName evidence="10">Transcriptional regulator</fullName>
    </submittedName>
</protein>
<feature type="compositionally biased region" description="Polar residues" evidence="8">
    <location>
        <begin position="1"/>
        <end position="20"/>
    </location>
</feature>
<dbReference type="GO" id="GO:0003714">
    <property type="term" value="F:transcription corepressor activity"/>
    <property type="evidence" value="ECO:0007669"/>
    <property type="project" value="InterPro"/>
</dbReference>
<dbReference type="PROSITE" id="PS51477">
    <property type="entry name" value="PAH"/>
    <property type="match status" value="3"/>
</dbReference>
<evidence type="ECO:0000256" key="1">
    <source>
        <dbReference type="ARBA" id="ARBA00004123"/>
    </source>
</evidence>
<feature type="compositionally biased region" description="Polar residues" evidence="8">
    <location>
        <begin position="1058"/>
        <end position="1067"/>
    </location>
</feature>
<feature type="compositionally biased region" description="Polar residues" evidence="8">
    <location>
        <begin position="1092"/>
        <end position="1112"/>
    </location>
</feature>
<dbReference type="FunFam" id="1.20.1160.11:FF:000001">
    <property type="entry name" value="Paired amphipathic helix protein Sin3"/>
    <property type="match status" value="1"/>
</dbReference>
<organism evidence="10 11">
    <name type="scientific">Pichia kluyveri</name>
    <name type="common">Yeast</name>
    <dbReference type="NCBI Taxonomy" id="36015"/>
    <lineage>
        <taxon>Eukaryota</taxon>
        <taxon>Fungi</taxon>
        <taxon>Dikarya</taxon>
        <taxon>Ascomycota</taxon>
        <taxon>Saccharomycotina</taxon>
        <taxon>Pichiomycetes</taxon>
        <taxon>Pichiales</taxon>
        <taxon>Pichiaceae</taxon>
        <taxon>Pichia</taxon>
    </lineage>
</organism>
<feature type="compositionally biased region" description="Polar residues" evidence="8">
    <location>
        <begin position="371"/>
        <end position="392"/>
    </location>
</feature>
<evidence type="ECO:0000259" key="9">
    <source>
        <dbReference type="SMART" id="SM00761"/>
    </source>
</evidence>
<evidence type="ECO:0000256" key="2">
    <source>
        <dbReference type="ARBA" id="ARBA00022491"/>
    </source>
</evidence>
<keyword evidence="6 7" id="KW-0539">Nucleus</keyword>
<feature type="region of interest" description="Disordered" evidence="8">
    <location>
        <begin position="354"/>
        <end position="430"/>
    </location>
</feature>
<feature type="region of interest" description="Disordered" evidence="8">
    <location>
        <begin position="1049"/>
        <end position="1070"/>
    </location>
</feature>
<evidence type="ECO:0000256" key="3">
    <source>
        <dbReference type="ARBA" id="ARBA00022737"/>
    </source>
</evidence>
<dbReference type="PANTHER" id="PTHR12346:SF0">
    <property type="entry name" value="SIN3A, ISOFORM G"/>
    <property type="match status" value="1"/>
</dbReference>
<keyword evidence="4" id="KW-0805">Transcription regulation</keyword>
<feature type="compositionally biased region" description="Polar residues" evidence="8">
    <location>
        <begin position="104"/>
        <end position="121"/>
    </location>
</feature>
<evidence type="ECO:0000256" key="8">
    <source>
        <dbReference type="SAM" id="MobiDB-lite"/>
    </source>
</evidence>
<evidence type="ECO:0000256" key="7">
    <source>
        <dbReference type="PROSITE-ProRule" id="PRU00810"/>
    </source>
</evidence>
<feature type="compositionally biased region" description="Low complexity" evidence="8">
    <location>
        <begin position="575"/>
        <end position="593"/>
    </location>
</feature>
<feature type="region of interest" description="Disordered" evidence="8">
    <location>
        <begin position="102"/>
        <end position="256"/>
    </location>
</feature>